<dbReference type="InterPro" id="IPR026444">
    <property type="entry name" value="Secre_tail"/>
</dbReference>
<keyword evidence="1 2" id="KW-0732">Signal</keyword>
<dbReference type="Pfam" id="PF18962">
    <property type="entry name" value="Por_Secre_tail"/>
    <property type="match status" value="1"/>
</dbReference>
<feature type="domain" description="Secretion system C-terminal sorting" evidence="3">
    <location>
        <begin position="513"/>
        <end position="584"/>
    </location>
</feature>
<name>A0A7L4ZGX9_9FLAO</name>
<evidence type="ECO:0000313" key="4">
    <source>
        <dbReference type="EMBL" id="QHI35902.1"/>
    </source>
</evidence>
<dbReference type="InterPro" id="IPR055015">
    <property type="entry name" value="GCX_COOH"/>
</dbReference>
<dbReference type="KEGG" id="kan:IMCC3317_12500"/>
<gene>
    <name evidence="4" type="ORF">IMCC3317_12500</name>
</gene>
<proteinExistence type="predicted"/>
<feature type="chain" id="PRO_5029456150" description="Secretion system C-terminal sorting domain-containing protein" evidence="2">
    <location>
        <begin position="22"/>
        <end position="586"/>
    </location>
</feature>
<dbReference type="NCBIfam" id="TIGR04183">
    <property type="entry name" value="Por_Secre_tail"/>
    <property type="match status" value="1"/>
</dbReference>
<evidence type="ECO:0000256" key="1">
    <source>
        <dbReference type="ARBA" id="ARBA00022729"/>
    </source>
</evidence>
<dbReference type="Gene3D" id="2.60.40.4070">
    <property type="match status" value="1"/>
</dbReference>
<keyword evidence="5" id="KW-1185">Reference proteome</keyword>
<dbReference type="RefSeq" id="WP_160128614.1">
    <property type="nucleotide sequence ID" value="NZ_CP019288.1"/>
</dbReference>
<dbReference type="NCBIfam" id="NF045639">
    <property type="entry name" value="GCX_COOH"/>
    <property type="match status" value="1"/>
</dbReference>
<evidence type="ECO:0000256" key="2">
    <source>
        <dbReference type="SAM" id="SignalP"/>
    </source>
</evidence>
<accession>A0A7L4ZGX9</accession>
<feature type="signal peptide" evidence="2">
    <location>
        <begin position="1"/>
        <end position="21"/>
    </location>
</feature>
<evidence type="ECO:0000313" key="5">
    <source>
        <dbReference type="Proteomes" id="UP000464657"/>
    </source>
</evidence>
<organism evidence="4 5">
    <name type="scientific">Kordia antarctica</name>
    <dbReference type="NCBI Taxonomy" id="1218801"/>
    <lineage>
        <taxon>Bacteria</taxon>
        <taxon>Pseudomonadati</taxon>
        <taxon>Bacteroidota</taxon>
        <taxon>Flavobacteriia</taxon>
        <taxon>Flavobacteriales</taxon>
        <taxon>Flavobacteriaceae</taxon>
        <taxon>Kordia</taxon>
    </lineage>
</organism>
<dbReference type="AlphaFoldDB" id="A0A7L4ZGX9"/>
<evidence type="ECO:0000259" key="3">
    <source>
        <dbReference type="Pfam" id="PF18962"/>
    </source>
</evidence>
<dbReference type="OrthoDB" id="1182309at2"/>
<sequence length="586" mass="65361">MKNKSNIILALFLFFGWTSFGQDNLVHNAVADQPTYNPTPFYKGLVDDYSPKAYTYSGGWNTTNFGNQEGLSVWESDMRTVTKIITAPGELPVKSQFLLHSPDWFMVNTHSGTNKLRAYDEDGSVVMPYSGLGYMGMAPGELVQQKFFNANKFEEGETYTLRFYIRSINNASRDWSTGLDLNVYLRKNDMEYSLGANQFDNRCDPSKYYNKESMSNTLQVLNKPIDIVNYPTGEWYPITIEFVAPSDSYDWIVIETESASLCDGSYILLDDFKLAKSCIFPDCSRTSGEVFPHHNGFVSTTVPLKITNLNNVASVTTEIFTMLGQPIWNYSVSCPNGIVDPIFWDGRNNTGSLVANASYLLKVTYTNDCGTETKTSVVEKAGNHPALVNNINCNTSGIITPKPCCVYEPDLVIDNTLLPGIGLLDYQVISTINVAPVYTVTVTNNADVEMRAGTEIMLNPGFTVQPGGNYFAEIVPCKRTRTATSKPIVLTPVQVAQNDRRDSKLDENAIAFYPNPTKNATVLFIKDFEEDTNYQIAIYNMQGVQQLTLNTQVQKTVLNLSRLTTGMYFVKVSNGITSYSAKLIKQ</sequence>
<reference evidence="4 5" key="1">
    <citation type="journal article" date="2013" name="Int. J. Syst. Evol. Microbiol.">
        <title>Kordia antarctica sp. nov., isolated from Antarctic seawater.</title>
        <authorList>
            <person name="Baek K."/>
            <person name="Choi A."/>
            <person name="Kang I."/>
            <person name="Lee K."/>
            <person name="Cho J.C."/>
        </authorList>
    </citation>
    <scope>NUCLEOTIDE SEQUENCE [LARGE SCALE GENOMIC DNA]</scope>
    <source>
        <strain evidence="4 5">IMCC3317</strain>
    </source>
</reference>
<protein>
    <recommendedName>
        <fullName evidence="3">Secretion system C-terminal sorting domain-containing protein</fullName>
    </recommendedName>
</protein>
<dbReference type="Gene3D" id="2.60.120.260">
    <property type="entry name" value="Galactose-binding domain-like"/>
    <property type="match status" value="1"/>
</dbReference>
<dbReference type="Proteomes" id="UP000464657">
    <property type="component" value="Chromosome"/>
</dbReference>
<dbReference type="EMBL" id="CP019288">
    <property type="protein sequence ID" value="QHI35902.1"/>
    <property type="molecule type" value="Genomic_DNA"/>
</dbReference>